<dbReference type="InterPro" id="IPR010994">
    <property type="entry name" value="RuvA_2-like"/>
</dbReference>
<accession>A0A4P6ZWU8</accession>
<dbReference type="GO" id="GO:0015628">
    <property type="term" value="P:protein secretion by the type II secretion system"/>
    <property type="evidence" value="ECO:0007669"/>
    <property type="project" value="TreeGrafter"/>
</dbReference>
<dbReference type="RefSeq" id="WP_134209525.1">
    <property type="nucleotide sequence ID" value="NZ_CP038015.1"/>
</dbReference>
<keyword evidence="3" id="KW-1185">Reference proteome</keyword>
<dbReference type="SUPFAM" id="SSF47781">
    <property type="entry name" value="RuvA domain 2-like"/>
    <property type="match status" value="1"/>
</dbReference>
<dbReference type="InterPro" id="IPR051675">
    <property type="entry name" value="Endo/Exo/Phosphatase_dom_1"/>
</dbReference>
<evidence type="ECO:0000313" key="2">
    <source>
        <dbReference type="EMBL" id="QBP40847.1"/>
    </source>
</evidence>
<name>A0A4P6ZWU8_9BACL</name>
<sequence length="194" mass="20959">MAILLFQPFSHKPDPPLAGTLETIQNPIPSTIPNEKHPETSPVSIKENESVVVDVKGQVHKPGMYTLPMGSRVLDALQIAGGILPTAEDKELNFAAKLVDEMVIYVPFIGEIDVPTTVVTKPGTTTESQSTIININTADETTLTTLSGIGPSKANAIVTYRDEKGLFQSIDELKKVTGIGDLTFEKLKDFISVE</sequence>
<dbReference type="Pfam" id="PF10531">
    <property type="entry name" value="SLBB"/>
    <property type="match status" value="1"/>
</dbReference>
<dbReference type="AlphaFoldDB" id="A0A4P6ZWU8"/>
<dbReference type="Proteomes" id="UP000294292">
    <property type="component" value="Chromosome"/>
</dbReference>
<organism evidence="2 3">
    <name type="scientific">Paenisporosarcina antarctica</name>
    <dbReference type="NCBI Taxonomy" id="417367"/>
    <lineage>
        <taxon>Bacteria</taxon>
        <taxon>Bacillati</taxon>
        <taxon>Bacillota</taxon>
        <taxon>Bacilli</taxon>
        <taxon>Bacillales</taxon>
        <taxon>Caryophanaceae</taxon>
        <taxon>Paenisporosarcina</taxon>
    </lineage>
</organism>
<dbReference type="EMBL" id="CP038015">
    <property type="protein sequence ID" value="QBP40847.1"/>
    <property type="molecule type" value="Genomic_DNA"/>
</dbReference>
<dbReference type="Pfam" id="PF12836">
    <property type="entry name" value="HHH_3"/>
    <property type="match status" value="1"/>
</dbReference>
<proteinExistence type="predicted"/>
<dbReference type="InterPro" id="IPR003583">
    <property type="entry name" value="Hlx-hairpin-Hlx_DNA-bd_motif"/>
</dbReference>
<keyword evidence="2" id="KW-0238">DNA-binding</keyword>
<dbReference type="OrthoDB" id="9790239at2"/>
<feature type="domain" description="Helix-hairpin-helix DNA-binding motif class 1" evidence="1">
    <location>
        <begin position="141"/>
        <end position="160"/>
    </location>
</feature>
<dbReference type="Gene3D" id="3.10.560.10">
    <property type="entry name" value="Outer membrane lipoprotein wza domain like"/>
    <property type="match status" value="1"/>
</dbReference>
<dbReference type="InterPro" id="IPR019554">
    <property type="entry name" value="Soluble_ligand-bd"/>
</dbReference>
<dbReference type="Gene3D" id="1.10.150.310">
    <property type="entry name" value="Tex RuvX-like domain-like"/>
    <property type="match status" value="1"/>
</dbReference>
<gene>
    <name evidence="2" type="ORF">E2636_06800</name>
</gene>
<dbReference type="GO" id="GO:0006281">
    <property type="term" value="P:DNA repair"/>
    <property type="evidence" value="ECO:0007669"/>
    <property type="project" value="InterPro"/>
</dbReference>
<evidence type="ECO:0000259" key="1">
    <source>
        <dbReference type="SMART" id="SM00278"/>
    </source>
</evidence>
<dbReference type="GO" id="GO:0015627">
    <property type="term" value="C:type II protein secretion system complex"/>
    <property type="evidence" value="ECO:0007669"/>
    <property type="project" value="TreeGrafter"/>
</dbReference>
<dbReference type="PANTHER" id="PTHR21180:SF32">
    <property type="entry name" value="ENDONUCLEASE_EXONUCLEASE_PHOSPHATASE FAMILY DOMAIN-CONTAINING PROTEIN 1"/>
    <property type="match status" value="1"/>
</dbReference>
<dbReference type="InterPro" id="IPR004509">
    <property type="entry name" value="Competence_ComEA_HhH"/>
</dbReference>
<dbReference type="KEGG" id="panc:E2636_06800"/>
<dbReference type="PANTHER" id="PTHR21180">
    <property type="entry name" value="ENDONUCLEASE/EXONUCLEASE/PHOSPHATASE FAMILY DOMAIN-CONTAINING PROTEIN 1"/>
    <property type="match status" value="1"/>
</dbReference>
<dbReference type="GO" id="GO:0003677">
    <property type="term" value="F:DNA binding"/>
    <property type="evidence" value="ECO:0007669"/>
    <property type="project" value="UniProtKB-KW"/>
</dbReference>
<protein>
    <submittedName>
        <fullName evidence="2">ComEA family DNA-binding protein</fullName>
    </submittedName>
</protein>
<reference evidence="2 3" key="1">
    <citation type="submission" date="2019-03" db="EMBL/GenBank/DDBJ databases">
        <title>Complete genome sequence of Paenisporosarcina antarctica CGMCC 1.6503T.</title>
        <authorList>
            <person name="Rong J.-C."/>
            <person name="Chi N.-Y."/>
            <person name="Zhang Q.-F."/>
        </authorList>
    </citation>
    <scope>NUCLEOTIDE SEQUENCE [LARGE SCALE GENOMIC DNA]</scope>
    <source>
        <strain evidence="2 3">CGMCC 1.6503</strain>
    </source>
</reference>
<feature type="domain" description="Helix-hairpin-helix DNA-binding motif class 1" evidence="1">
    <location>
        <begin position="171"/>
        <end position="190"/>
    </location>
</feature>
<evidence type="ECO:0000313" key="3">
    <source>
        <dbReference type="Proteomes" id="UP000294292"/>
    </source>
</evidence>
<dbReference type="NCBIfam" id="TIGR00426">
    <property type="entry name" value="competence protein ComEA helix-hairpin-helix repeat region"/>
    <property type="match status" value="1"/>
</dbReference>
<dbReference type="SMART" id="SM00278">
    <property type="entry name" value="HhH1"/>
    <property type="match status" value="2"/>
</dbReference>